<proteinExistence type="predicted"/>
<accession>A0A853CQX0</accession>
<reference evidence="1 2" key="1">
    <citation type="submission" date="2020-07" db="EMBL/GenBank/DDBJ databases">
        <title>Sequencing the genomes of 1000 actinobacteria strains.</title>
        <authorList>
            <person name="Klenk H.-P."/>
        </authorList>
    </citation>
    <scope>NUCLEOTIDE SEQUENCE [LARGE SCALE GENOMIC DNA]</scope>
    <source>
        <strain evidence="1 2">DSM 15165</strain>
    </source>
</reference>
<sequence length="49" mass="4980">MAAALLLGGTGKRGSVLRAHPPGMQNAPGPCVFKGFRGVFVAVPVGFEL</sequence>
<dbReference type="Proteomes" id="UP000578352">
    <property type="component" value="Unassembled WGS sequence"/>
</dbReference>
<gene>
    <name evidence="1" type="ORF">HNR13_000985</name>
</gene>
<organism evidence="1 2">
    <name type="scientific">Leifsonia shinshuensis</name>
    <dbReference type="NCBI Taxonomy" id="150026"/>
    <lineage>
        <taxon>Bacteria</taxon>
        <taxon>Bacillati</taxon>
        <taxon>Actinomycetota</taxon>
        <taxon>Actinomycetes</taxon>
        <taxon>Micrococcales</taxon>
        <taxon>Microbacteriaceae</taxon>
        <taxon>Leifsonia</taxon>
    </lineage>
</organism>
<name>A0A853CQX0_9MICO</name>
<comment type="caution">
    <text evidence="1">The sequence shown here is derived from an EMBL/GenBank/DDBJ whole genome shotgun (WGS) entry which is preliminary data.</text>
</comment>
<evidence type="ECO:0000313" key="1">
    <source>
        <dbReference type="EMBL" id="NYJ22698.1"/>
    </source>
</evidence>
<protein>
    <submittedName>
        <fullName evidence="1">Uncharacterized protein</fullName>
    </submittedName>
</protein>
<dbReference type="AlphaFoldDB" id="A0A853CQX0"/>
<dbReference type="EMBL" id="JACCFL010000001">
    <property type="protein sequence ID" value="NYJ22698.1"/>
    <property type="molecule type" value="Genomic_DNA"/>
</dbReference>
<evidence type="ECO:0000313" key="2">
    <source>
        <dbReference type="Proteomes" id="UP000578352"/>
    </source>
</evidence>